<dbReference type="Proteomes" id="UP000294933">
    <property type="component" value="Unassembled WGS sequence"/>
</dbReference>
<proteinExistence type="predicted"/>
<protein>
    <recommendedName>
        <fullName evidence="2">Glycosyl transferase CAP10 domain-containing protein</fullName>
    </recommendedName>
</protein>
<evidence type="ECO:0000313" key="4">
    <source>
        <dbReference type="Proteomes" id="UP000294933"/>
    </source>
</evidence>
<evidence type="ECO:0000259" key="2">
    <source>
        <dbReference type="SMART" id="SM00672"/>
    </source>
</evidence>
<keyword evidence="1" id="KW-1133">Transmembrane helix</keyword>
<dbReference type="OrthoDB" id="541052at2759"/>
<organism evidence="3 4">
    <name type="scientific">Rickenella mellea</name>
    <dbReference type="NCBI Taxonomy" id="50990"/>
    <lineage>
        <taxon>Eukaryota</taxon>
        <taxon>Fungi</taxon>
        <taxon>Dikarya</taxon>
        <taxon>Basidiomycota</taxon>
        <taxon>Agaricomycotina</taxon>
        <taxon>Agaricomycetes</taxon>
        <taxon>Hymenochaetales</taxon>
        <taxon>Rickenellaceae</taxon>
        <taxon>Rickenella</taxon>
    </lineage>
</organism>
<sequence length="597" mass="68210">MDYKPHTLLNLKNDKMVSATARIGRRFILVVFGACILSATYLFVEFSADTLSYHPKLSKYLAPIESGLKNVVPINFTHIPSSFSEDQLEDHHYREDGLLEVNPQGPHPIYELMERSQRTWDSRLRRASRTLQDAVREYRRRYRRPPPKGFNHWWDYVVTHNIQLPDEYDSIHDQLEHYWAVKPADLAQLQQQWESHRDTYTVGKVTEGDPITVLGTSMTNETLQHDLNRLANGQLNLIKDVQQFIPPFRAIFTASDNPNQLTDHNIEAMANQAITEGTYIDIHHLPSVNTDGWGAGCPPGSPLRAGARLMHPNDKTFIYDQQLSMDVCRHPENVHLHGAFLQYNTTPVPEVTLVPQFSPCTTKLHRDITVPSLDGWTGDVDNVSWEEKVDDRLLWRGPPSDVYHSPDTTWVTSHRPRLVNHTNTRDGVQTFLPPTNSSREPVGFGREVKSGDLNMATMDIGFTGDFAACASAACNVIRESFEVKDSLSPDTSALYKFVIDVDSHGFSTRFKRLMSSNSVVFRSTVYSHWFTERLAPWVHYVPVQIDYSDLHDAVIFFRGDINGEGAHDQLARKIADAGKSWSETFWRKEDMTAYLFR</sequence>
<evidence type="ECO:0000313" key="3">
    <source>
        <dbReference type="EMBL" id="TDL29204.1"/>
    </source>
</evidence>
<dbReference type="InterPro" id="IPR006598">
    <property type="entry name" value="CAP10"/>
</dbReference>
<dbReference type="PANTHER" id="PTHR12203:SF118">
    <property type="entry name" value="BETA-1,2-XYLOSYLTRANSFERASE 1"/>
    <property type="match status" value="1"/>
</dbReference>
<keyword evidence="1" id="KW-0472">Membrane</keyword>
<feature type="domain" description="Glycosyl transferase CAP10" evidence="2">
    <location>
        <begin position="340"/>
        <end position="597"/>
    </location>
</feature>
<dbReference type="VEuPathDB" id="FungiDB:BD410DRAFT_8683"/>
<dbReference type="SMART" id="SM00672">
    <property type="entry name" value="CAP10"/>
    <property type="match status" value="1"/>
</dbReference>
<keyword evidence="1" id="KW-0812">Transmembrane</keyword>
<gene>
    <name evidence="3" type="ORF">BD410DRAFT_8683</name>
</gene>
<dbReference type="AlphaFoldDB" id="A0A4R5XDR2"/>
<evidence type="ECO:0000256" key="1">
    <source>
        <dbReference type="SAM" id="Phobius"/>
    </source>
</evidence>
<feature type="transmembrane region" description="Helical" evidence="1">
    <location>
        <begin position="27"/>
        <end position="44"/>
    </location>
</feature>
<dbReference type="PANTHER" id="PTHR12203">
    <property type="entry name" value="KDEL LYS-ASP-GLU-LEU CONTAINING - RELATED"/>
    <property type="match status" value="1"/>
</dbReference>
<dbReference type="InterPro" id="IPR051091">
    <property type="entry name" value="O-Glucosyltr/Glycosyltrsf_90"/>
</dbReference>
<name>A0A4R5XDR2_9AGAM</name>
<dbReference type="Pfam" id="PF05686">
    <property type="entry name" value="Glyco_transf_90"/>
    <property type="match status" value="1"/>
</dbReference>
<keyword evidence="4" id="KW-1185">Reference proteome</keyword>
<dbReference type="EMBL" id="ML170156">
    <property type="protein sequence ID" value="TDL29204.1"/>
    <property type="molecule type" value="Genomic_DNA"/>
</dbReference>
<accession>A0A4R5XDR2</accession>
<reference evidence="3 4" key="1">
    <citation type="submission" date="2018-06" db="EMBL/GenBank/DDBJ databases">
        <title>A transcriptomic atlas of mushroom development highlights an independent origin of complex multicellularity.</title>
        <authorList>
            <consortium name="DOE Joint Genome Institute"/>
            <person name="Krizsan K."/>
            <person name="Almasi E."/>
            <person name="Merenyi Z."/>
            <person name="Sahu N."/>
            <person name="Viragh M."/>
            <person name="Koszo T."/>
            <person name="Mondo S."/>
            <person name="Kiss B."/>
            <person name="Balint B."/>
            <person name="Kues U."/>
            <person name="Barry K."/>
            <person name="Hegedus J.C."/>
            <person name="Henrissat B."/>
            <person name="Johnson J."/>
            <person name="Lipzen A."/>
            <person name="Ohm R."/>
            <person name="Nagy I."/>
            <person name="Pangilinan J."/>
            <person name="Yan J."/>
            <person name="Xiong Y."/>
            <person name="Grigoriev I.V."/>
            <person name="Hibbett D.S."/>
            <person name="Nagy L.G."/>
        </authorList>
    </citation>
    <scope>NUCLEOTIDE SEQUENCE [LARGE SCALE GENOMIC DNA]</scope>
    <source>
        <strain evidence="3 4">SZMC22713</strain>
    </source>
</reference>